<sequence>MIVTNAFSGKLSEESKQNWLSYWKHFSDREYGYCAERNCTKEHHHGVLVTQSSICQRALFVVPLCKEHSNSFISQLEIDDGASIVPTELSL</sequence>
<organism evidence="1 2">
    <name type="scientific">Vibrio hangzhouensis</name>
    <dbReference type="NCBI Taxonomy" id="462991"/>
    <lineage>
        <taxon>Bacteria</taxon>
        <taxon>Pseudomonadati</taxon>
        <taxon>Pseudomonadota</taxon>
        <taxon>Gammaproteobacteria</taxon>
        <taxon>Vibrionales</taxon>
        <taxon>Vibrionaceae</taxon>
        <taxon>Vibrio</taxon>
    </lineage>
</organism>
<reference evidence="2" key="1">
    <citation type="submission" date="2016-10" db="EMBL/GenBank/DDBJ databases">
        <authorList>
            <person name="Varghese N."/>
            <person name="Submissions S."/>
        </authorList>
    </citation>
    <scope>NUCLEOTIDE SEQUENCE [LARGE SCALE GENOMIC DNA]</scope>
    <source>
        <strain evidence="2">CGMCC 1.7062</strain>
    </source>
</reference>
<protein>
    <submittedName>
        <fullName evidence="1">Uncharacterized protein</fullName>
    </submittedName>
</protein>
<dbReference type="Proteomes" id="UP000236721">
    <property type="component" value="Unassembled WGS sequence"/>
</dbReference>
<evidence type="ECO:0000313" key="1">
    <source>
        <dbReference type="EMBL" id="SEG18567.1"/>
    </source>
</evidence>
<keyword evidence="2" id="KW-1185">Reference proteome</keyword>
<dbReference type="RefSeq" id="WP_103880250.1">
    <property type="nucleotide sequence ID" value="NZ_FNVG01000008.1"/>
</dbReference>
<dbReference type="OrthoDB" id="9180944at2"/>
<evidence type="ECO:0000313" key="2">
    <source>
        <dbReference type="Proteomes" id="UP000236721"/>
    </source>
</evidence>
<gene>
    <name evidence="1" type="ORF">SAMN04488244_108116</name>
</gene>
<proteinExistence type="predicted"/>
<dbReference type="AlphaFoldDB" id="A0A1H5Y4E3"/>
<dbReference type="EMBL" id="FNVG01000008">
    <property type="protein sequence ID" value="SEG18567.1"/>
    <property type="molecule type" value="Genomic_DNA"/>
</dbReference>
<name>A0A1H5Y4E3_9VIBR</name>
<accession>A0A1H5Y4E3</accession>